<reference evidence="8" key="1">
    <citation type="journal article" date="2023" name="DNA Res.">
        <title>Chromosome-level genome assembly of Phrynocephalus forsythii using third-generation DNA sequencing and Hi-C analysis.</title>
        <authorList>
            <person name="Qi Y."/>
            <person name="Zhao W."/>
            <person name="Zhao Y."/>
            <person name="Niu C."/>
            <person name="Cao S."/>
            <person name="Zhang Y."/>
        </authorList>
    </citation>
    <scope>NUCLEOTIDE SEQUENCE</scope>
    <source>
        <tissue evidence="8">Muscle</tissue>
    </source>
</reference>
<keyword evidence="5" id="KW-0539">Nucleus</keyword>
<dbReference type="InterPro" id="IPR047021">
    <property type="entry name" value="REXO1/3/4-like"/>
</dbReference>
<evidence type="ECO:0000256" key="4">
    <source>
        <dbReference type="ARBA" id="ARBA00022839"/>
    </source>
</evidence>
<dbReference type="Gene3D" id="3.30.420.10">
    <property type="entry name" value="Ribonuclease H-like superfamily/Ribonuclease H"/>
    <property type="match status" value="1"/>
</dbReference>
<comment type="subcellular location">
    <subcellularLocation>
        <location evidence="1">Nucleus</location>
    </subcellularLocation>
</comment>
<dbReference type="EMBL" id="JAPFRF010000014">
    <property type="protein sequence ID" value="KAJ7311101.1"/>
    <property type="molecule type" value="Genomic_DNA"/>
</dbReference>
<keyword evidence="2" id="KW-0540">Nuclease</keyword>
<feature type="region of interest" description="Disordered" evidence="6">
    <location>
        <begin position="18"/>
        <end position="54"/>
    </location>
</feature>
<sequence>MQAGGALGSLDFREGTRGWESRRGFRMPSKAASMAGEMDREKDNELGTPGTVPKCPCSRWDLDRVLRKNGHLTKKRSRKHQRFTARRALEKNNLELEPSSREKSLVKVVSRTQSSLQWEGTQDSQLLKDDSRKDQKKLEILPPSPSIPSRDPDPAPLQNAKDRVPLPSSSSTGPLSCPTGSRKPRKCVALDCEMVGTGPAGRTSELARCTVVNYDGDVIYDKYIQPELPVVDYRTRWSGITRRHLQAACPFRVAQGEILQILRDKIVVGHAVHNDFRALKYFHPPAWTRDTSQCPLLNERMGLRAKASVSLKNLARLLLQKKIQAGKHGHSSVEDAQTSMELYRLVEVPWEQTLAPSLSSFPPDSETDSDCYMDDQYWPKDLDIDCK</sequence>
<proteinExistence type="predicted"/>
<feature type="domain" description="Exonuclease" evidence="7">
    <location>
        <begin position="186"/>
        <end position="352"/>
    </location>
</feature>
<evidence type="ECO:0000256" key="2">
    <source>
        <dbReference type="ARBA" id="ARBA00022722"/>
    </source>
</evidence>
<evidence type="ECO:0000256" key="6">
    <source>
        <dbReference type="SAM" id="MobiDB-lite"/>
    </source>
</evidence>
<dbReference type="Pfam" id="PF00929">
    <property type="entry name" value="RNase_T"/>
    <property type="match status" value="1"/>
</dbReference>
<comment type="caution">
    <text evidence="8">The sequence shown here is derived from an EMBL/GenBank/DDBJ whole genome shotgun (WGS) entry which is preliminary data.</text>
</comment>
<feature type="compositionally biased region" description="Basic and acidic residues" evidence="6">
    <location>
        <begin position="126"/>
        <end position="139"/>
    </location>
</feature>
<evidence type="ECO:0000256" key="1">
    <source>
        <dbReference type="ARBA" id="ARBA00004123"/>
    </source>
</evidence>
<dbReference type="GO" id="GO:0003676">
    <property type="term" value="F:nucleic acid binding"/>
    <property type="evidence" value="ECO:0007669"/>
    <property type="project" value="InterPro"/>
</dbReference>
<dbReference type="SMART" id="SM00479">
    <property type="entry name" value="EXOIII"/>
    <property type="match status" value="1"/>
</dbReference>
<dbReference type="GO" id="GO:0005730">
    <property type="term" value="C:nucleolus"/>
    <property type="evidence" value="ECO:0007669"/>
    <property type="project" value="UniProtKB-ARBA"/>
</dbReference>
<feature type="compositionally biased region" description="Low complexity" evidence="6">
    <location>
        <begin position="165"/>
        <end position="181"/>
    </location>
</feature>
<evidence type="ECO:0000313" key="9">
    <source>
        <dbReference type="Proteomes" id="UP001142489"/>
    </source>
</evidence>
<dbReference type="OrthoDB" id="16516at2759"/>
<accession>A0A9Q0XGV0</accession>
<evidence type="ECO:0000256" key="3">
    <source>
        <dbReference type="ARBA" id="ARBA00022801"/>
    </source>
</evidence>
<dbReference type="FunFam" id="3.30.420.10:FF:000007">
    <property type="entry name" value="Interferon-stimulated exonuclease gene 20"/>
    <property type="match status" value="1"/>
</dbReference>
<keyword evidence="4" id="KW-0269">Exonuclease</keyword>
<evidence type="ECO:0000313" key="8">
    <source>
        <dbReference type="EMBL" id="KAJ7311101.1"/>
    </source>
</evidence>
<dbReference type="InterPro" id="IPR036397">
    <property type="entry name" value="RNaseH_sf"/>
</dbReference>
<dbReference type="PANTHER" id="PTHR12801">
    <property type="entry name" value="RNA EXONUCLEASE REXO1 / RECO3 FAMILY MEMBER-RELATED"/>
    <property type="match status" value="1"/>
</dbReference>
<gene>
    <name evidence="8" type="ORF">JRQ81_006700</name>
</gene>
<dbReference type="SUPFAM" id="SSF53098">
    <property type="entry name" value="Ribonuclease H-like"/>
    <property type="match status" value="1"/>
</dbReference>
<feature type="region of interest" description="Disordered" evidence="6">
    <location>
        <begin position="111"/>
        <end position="183"/>
    </location>
</feature>
<dbReference type="AlphaFoldDB" id="A0A9Q0XGV0"/>
<keyword evidence="9" id="KW-1185">Reference proteome</keyword>
<dbReference type="Proteomes" id="UP001142489">
    <property type="component" value="Unassembled WGS sequence"/>
</dbReference>
<organism evidence="8 9">
    <name type="scientific">Phrynocephalus forsythii</name>
    <dbReference type="NCBI Taxonomy" id="171643"/>
    <lineage>
        <taxon>Eukaryota</taxon>
        <taxon>Metazoa</taxon>
        <taxon>Chordata</taxon>
        <taxon>Craniata</taxon>
        <taxon>Vertebrata</taxon>
        <taxon>Euteleostomi</taxon>
        <taxon>Lepidosauria</taxon>
        <taxon>Squamata</taxon>
        <taxon>Bifurcata</taxon>
        <taxon>Unidentata</taxon>
        <taxon>Episquamata</taxon>
        <taxon>Toxicofera</taxon>
        <taxon>Iguania</taxon>
        <taxon>Acrodonta</taxon>
        <taxon>Agamidae</taxon>
        <taxon>Agaminae</taxon>
        <taxon>Phrynocephalus</taxon>
    </lineage>
</organism>
<protein>
    <recommendedName>
        <fullName evidence="7">Exonuclease domain-containing protein</fullName>
    </recommendedName>
</protein>
<dbReference type="GO" id="GO:0004527">
    <property type="term" value="F:exonuclease activity"/>
    <property type="evidence" value="ECO:0007669"/>
    <property type="project" value="UniProtKB-KW"/>
</dbReference>
<evidence type="ECO:0000256" key="5">
    <source>
        <dbReference type="ARBA" id="ARBA00023242"/>
    </source>
</evidence>
<dbReference type="InterPro" id="IPR012337">
    <property type="entry name" value="RNaseH-like_sf"/>
</dbReference>
<dbReference type="PANTHER" id="PTHR12801:SF57">
    <property type="entry name" value="APOPTOSIS-ENHANCING NUCLEASE"/>
    <property type="match status" value="1"/>
</dbReference>
<keyword evidence="3" id="KW-0378">Hydrolase</keyword>
<evidence type="ECO:0000259" key="7">
    <source>
        <dbReference type="SMART" id="SM00479"/>
    </source>
</evidence>
<dbReference type="InterPro" id="IPR013520">
    <property type="entry name" value="Ribonucl_H"/>
</dbReference>
<name>A0A9Q0XGV0_9SAUR</name>
<feature type="compositionally biased region" description="Polar residues" evidence="6">
    <location>
        <begin position="111"/>
        <end position="125"/>
    </location>
</feature>